<dbReference type="PANTHER" id="PTHR12302">
    <property type="entry name" value="EBNA2 BINDING PROTEIN P100"/>
    <property type="match status" value="1"/>
</dbReference>
<dbReference type="InterPro" id="IPR016071">
    <property type="entry name" value="Staphylococal_nuclease_OB-fold"/>
</dbReference>
<dbReference type="SMART" id="SM00318">
    <property type="entry name" value="SNc"/>
    <property type="match status" value="1"/>
</dbReference>
<evidence type="ECO:0000259" key="2">
    <source>
        <dbReference type="PROSITE" id="PS50830"/>
    </source>
</evidence>
<dbReference type="EMBL" id="QTJV01000002">
    <property type="protein sequence ID" value="RFM35491.1"/>
    <property type="molecule type" value="Genomic_DNA"/>
</dbReference>
<feature type="domain" description="TNase-like" evidence="2">
    <location>
        <begin position="50"/>
        <end position="171"/>
    </location>
</feature>
<feature type="transmembrane region" description="Helical" evidence="1">
    <location>
        <begin position="27"/>
        <end position="45"/>
    </location>
</feature>
<sequence>MNQPQWLGSSGENLLLRIPKSYAMPKVFFRVIMCMLLCLFTQTIVASPPKKIKGKVVRIMDGDTFEILVKKETVRIRLSAIDAPEKGQDYYQKSKQALSDLCFNKTVTVELLRKDRYQRWIGDVYNSKGEYINGWMIAGGHAWHYTEYSKSAPLAAAQATAKRNKLGLWKQAKPVAPWEFRAAKNKNRKKKAA</sequence>
<dbReference type="Proteomes" id="UP000261174">
    <property type="component" value="Unassembled WGS sequence"/>
</dbReference>
<dbReference type="InterPro" id="IPR035437">
    <property type="entry name" value="SNase_OB-fold_sf"/>
</dbReference>
<keyword evidence="1" id="KW-0472">Membrane</keyword>
<dbReference type="SUPFAM" id="SSF50199">
    <property type="entry name" value="Staphylococcal nuclease"/>
    <property type="match status" value="1"/>
</dbReference>
<comment type="caution">
    <text evidence="3">The sequence shown here is derived from an EMBL/GenBank/DDBJ whole genome shotgun (WGS) entry which is preliminary data.</text>
</comment>
<evidence type="ECO:0000313" key="4">
    <source>
        <dbReference type="Proteomes" id="UP000261174"/>
    </source>
</evidence>
<keyword evidence="1" id="KW-0812">Transmembrane</keyword>
<keyword evidence="1" id="KW-1133">Transmembrane helix</keyword>
<organism evidence="3 4">
    <name type="scientific">Chitinophaga silvisoli</name>
    <dbReference type="NCBI Taxonomy" id="2291814"/>
    <lineage>
        <taxon>Bacteria</taxon>
        <taxon>Pseudomonadati</taxon>
        <taxon>Bacteroidota</taxon>
        <taxon>Chitinophagia</taxon>
        <taxon>Chitinophagales</taxon>
        <taxon>Chitinophagaceae</taxon>
        <taxon>Chitinophaga</taxon>
    </lineage>
</organism>
<dbReference type="Pfam" id="PF00565">
    <property type="entry name" value="SNase"/>
    <property type="match status" value="1"/>
</dbReference>
<proteinExistence type="predicted"/>
<gene>
    <name evidence="3" type="ORF">DXN04_08900</name>
</gene>
<name>A0A3E1P5M8_9BACT</name>
<accession>A0A3E1P5M8</accession>
<dbReference type="AlphaFoldDB" id="A0A3E1P5M8"/>
<keyword evidence="4" id="KW-1185">Reference proteome</keyword>
<dbReference type="Gene3D" id="2.40.50.90">
    <property type="match status" value="1"/>
</dbReference>
<evidence type="ECO:0000313" key="3">
    <source>
        <dbReference type="EMBL" id="RFM35491.1"/>
    </source>
</evidence>
<evidence type="ECO:0000256" key="1">
    <source>
        <dbReference type="SAM" id="Phobius"/>
    </source>
</evidence>
<protein>
    <recommendedName>
        <fullName evidence="2">TNase-like domain-containing protein</fullName>
    </recommendedName>
</protein>
<dbReference type="PROSITE" id="PS50830">
    <property type="entry name" value="TNASE_3"/>
    <property type="match status" value="1"/>
</dbReference>
<reference evidence="3 4" key="1">
    <citation type="submission" date="2018-08" db="EMBL/GenBank/DDBJ databases">
        <title>Chitinophaga sp. K20C18050901, a novel bacterium isolated from forest soil.</title>
        <authorList>
            <person name="Wang C."/>
        </authorList>
    </citation>
    <scope>NUCLEOTIDE SEQUENCE [LARGE SCALE GENOMIC DNA]</scope>
    <source>
        <strain evidence="3 4">K20C18050901</strain>
    </source>
</reference>
<dbReference type="PANTHER" id="PTHR12302:SF26">
    <property type="entry name" value="BLR1266 PROTEIN"/>
    <property type="match status" value="1"/>
</dbReference>